<feature type="compositionally biased region" description="Polar residues" evidence="1">
    <location>
        <begin position="89"/>
        <end position="98"/>
    </location>
</feature>
<accession>A0AAN9EKI9</accession>
<keyword evidence="3" id="KW-1185">Reference proteome</keyword>
<dbReference type="EMBL" id="JAYWIO010000005">
    <property type="protein sequence ID" value="KAK7259259.1"/>
    <property type="molecule type" value="Genomic_DNA"/>
</dbReference>
<evidence type="ECO:0000313" key="3">
    <source>
        <dbReference type="Proteomes" id="UP001372338"/>
    </source>
</evidence>
<dbReference type="PANTHER" id="PTHR35985">
    <property type="entry name" value="OS07G0675200 PROTEIN"/>
    <property type="match status" value="1"/>
</dbReference>
<reference evidence="2 3" key="1">
    <citation type="submission" date="2024-01" db="EMBL/GenBank/DDBJ databases">
        <title>The genomes of 5 underutilized Papilionoideae crops provide insights into root nodulation and disease resistanc.</title>
        <authorList>
            <person name="Yuan L."/>
        </authorList>
    </citation>
    <scope>NUCLEOTIDE SEQUENCE [LARGE SCALE GENOMIC DNA]</scope>
    <source>
        <strain evidence="2">ZHUSHIDOU_FW_LH</strain>
        <tissue evidence="2">Leaf</tissue>
    </source>
</reference>
<feature type="compositionally biased region" description="Low complexity" evidence="1">
    <location>
        <begin position="44"/>
        <end position="53"/>
    </location>
</feature>
<dbReference type="PANTHER" id="PTHR35985:SF1">
    <property type="entry name" value="OS07G0675200 PROTEIN"/>
    <property type="match status" value="1"/>
</dbReference>
<gene>
    <name evidence="2" type="ORF">RIF29_24861</name>
</gene>
<protein>
    <submittedName>
        <fullName evidence="2">Uncharacterized protein</fullName>
    </submittedName>
</protein>
<sequence length="224" mass="24983">MFQNPSISKEFCSATRSQTADPTIHSGELEAGPEVHKAPPQGTSNNARNSSNNTMHNSKDDDPFLSPKSPTEPSLKLKSTGVNQRLDPNLQQKRNQGTLALENVSCAGLDGTPWPDNEDNKEQRIREEEQTQDNKDYYKHHKASPLSELEIEDTRKPISRALDKSASGDVIGWLPEQLDTAEDSLRRATEIWRHNAMCGDPDAPHSRVLRALRFLESTDVSLTD</sequence>
<name>A0AAN9EKI9_CROPI</name>
<organism evidence="2 3">
    <name type="scientific">Crotalaria pallida</name>
    <name type="common">Smooth rattlebox</name>
    <name type="synonym">Crotalaria striata</name>
    <dbReference type="NCBI Taxonomy" id="3830"/>
    <lineage>
        <taxon>Eukaryota</taxon>
        <taxon>Viridiplantae</taxon>
        <taxon>Streptophyta</taxon>
        <taxon>Embryophyta</taxon>
        <taxon>Tracheophyta</taxon>
        <taxon>Spermatophyta</taxon>
        <taxon>Magnoliopsida</taxon>
        <taxon>eudicotyledons</taxon>
        <taxon>Gunneridae</taxon>
        <taxon>Pentapetalae</taxon>
        <taxon>rosids</taxon>
        <taxon>fabids</taxon>
        <taxon>Fabales</taxon>
        <taxon>Fabaceae</taxon>
        <taxon>Papilionoideae</taxon>
        <taxon>50 kb inversion clade</taxon>
        <taxon>genistoids sensu lato</taxon>
        <taxon>core genistoids</taxon>
        <taxon>Crotalarieae</taxon>
        <taxon>Crotalaria</taxon>
    </lineage>
</organism>
<dbReference type="Proteomes" id="UP001372338">
    <property type="component" value="Unassembled WGS sequence"/>
</dbReference>
<feature type="compositionally biased region" description="Basic and acidic residues" evidence="1">
    <location>
        <begin position="118"/>
        <end position="137"/>
    </location>
</feature>
<proteinExistence type="predicted"/>
<dbReference type="AlphaFoldDB" id="A0AAN9EKI9"/>
<comment type="caution">
    <text evidence="2">The sequence shown here is derived from an EMBL/GenBank/DDBJ whole genome shotgun (WGS) entry which is preliminary data.</text>
</comment>
<evidence type="ECO:0000313" key="2">
    <source>
        <dbReference type="EMBL" id="KAK7259259.1"/>
    </source>
</evidence>
<feature type="region of interest" description="Disordered" evidence="1">
    <location>
        <begin position="1"/>
        <end position="153"/>
    </location>
</feature>
<evidence type="ECO:0000256" key="1">
    <source>
        <dbReference type="SAM" id="MobiDB-lite"/>
    </source>
</evidence>